<evidence type="ECO:0000313" key="2">
    <source>
        <dbReference type="EMBL" id="JAC70233.1"/>
    </source>
</evidence>
<feature type="region of interest" description="Disordered" evidence="1">
    <location>
        <begin position="41"/>
        <end position="67"/>
    </location>
</feature>
<proteinExistence type="predicted"/>
<dbReference type="AlphaFoldDB" id="A0A061RE46"/>
<protein>
    <submittedName>
        <fullName evidence="2">Uncharacterized protein</fullName>
    </submittedName>
</protein>
<feature type="compositionally biased region" description="Basic residues" evidence="1">
    <location>
        <begin position="57"/>
        <end position="67"/>
    </location>
</feature>
<feature type="non-terminal residue" evidence="2">
    <location>
        <position position="1"/>
    </location>
</feature>
<organism evidence="2">
    <name type="scientific">Tetraselmis sp. GSL018</name>
    <dbReference type="NCBI Taxonomy" id="582737"/>
    <lineage>
        <taxon>Eukaryota</taxon>
        <taxon>Viridiplantae</taxon>
        <taxon>Chlorophyta</taxon>
        <taxon>core chlorophytes</taxon>
        <taxon>Chlorodendrophyceae</taxon>
        <taxon>Chlorodendrales</taxon>
        <taxon>Chlorodendraceae</taxon>
        <taxon>Tetraselmis</taxon>
    </lineage>
</organism>
<gene>
    <name evidence="2" type="ORF">TSPGSL018_4606</name>
</gene>
<accession>A0A061RE46</accession>
<sequence length="67" mass="7176">AKRGAQGAAGRSSHMTKHVLRLAARGAPLASLCATLWRGGRQRSFPRAPPTGFPCRLRGKPPPPHRV</sequence>
<dbReference type="EMBL" id="GBEZ01015977">
    <property type="protein sequence ID" value="JAC70233.1"/>
    <property type="molecule type" value="Transcribed_RNA"/>
</dbReference>
<reference evidence="2" key="1">
    <citation type="submission" date="2014-05" db="EMBL/GenBank/DDBJ databases">
        <title>The transcriptome of the halophilic microalga Tetraselmis sp. GSL018 isolated from the Great Salt Lake, Utah.</title>
        <authorList>
            <person name="Jinkerson R.E."/>
            <person name="D'Adamo S."/>
            <person name="Posewitz M.C."/>
        </authorList>
    </citation>
    <scope>NUCLEOTIDE SEQUENCE</scope>
    <source>
        <strain evidence="2">GSL018</strain>
    </source>
</reference>
<name>A0A061RE46_9CHLO</name>
<evidence type="ECO:0000256" key="1">
    <source>
        <dbReference type="SAM" id="MobiDB-lite"/>
    </source>
</evidence>